<feature type="domain" description="Thiolase C-terminal" evidence="2">
    <location>
        <begin position="269"/>
        <end position="379"/>
    </location>
</feature>
<dbReference type="Proteomes" id="UP000033106">
    <property type="component" value="Chromosome"/>
</dbReference>
<dbReference type="EMBL" id="CP033237">
    <property type="protein sequence ID" value="AZF72953.1"/>
    <property type="molecule type" value="Genomic_DNA"/>
</dbReference>
<dbReference type="EMBL" id="CP033240">
    <property type="protein sequence ID" value="AZF80791.1"/>
    <property type="molecule type" value="Genomic_DNA"/>
</dbReference>
<dbReference type="EMBL" id="CP033241">
    <property type="protein sequence ID" value="AZF83430.1"/>
    <property type="molecule type" value="Genomic_DNA"/>
</dbReference>
<dbReference type="EMBL" id="CP011056">
    <property type="protein sequence ID" value="AKA75945.1"/>
    <property type="molecule type" value="Genomic_DNA"/>
</dbReference>
<dbReference type="AlphaFoldDB" id="A0A0E3GT58"/>
<evidence type="ECO:0000313" key="11">
    <source>
        <dbReference type="EMBL" id="AZF80791.1"/>
    </source>
</evidence>
<dbReference type="EMBL" id="CP011057">
    <property type="protein sequence ID" value="AKA78638.1"/>
    <property type="molecule type" value="Genomic_DNA"/>
</dbReference>
<evidence type="ECO:0000313" key="7">
    <source>
        <dbReference type="EMBL" id="AZF70333.1"/>
    </source>
</evidence>
<evidence type="ECO:0000313" key="6">
    <source>
        <dbReference type="EMBL" id="AZF67713.1"/>
    </source>
</evidence>
<evidence type="ECO:0000313" key="9">
    <source>
        <dbReference type="EMBL" id="AZF75577.1"/>
    </source>
</evidence>
<evidence type="ECO:0000313" key="24">
    <source>
        <dbReference type="Proteomes" id="UP000594632"/>
    </source>
</evidence>
<dbReference type="Proteomes" id="UP000273443">
    <property type="component" value="Chromosome"/>
</dbReference>
<proteinExistence type="predicted"/>
<evidence type="ECO:0000313" key="22">
    <source>
        <dbReference type="Proteomes" id="UP000278715"/>
    </source>
</evidence>
<dbReference type="Pfam" id="PF22691">
    <property type="entry name" value="Thiolase_C_1"/>
    <property type="match status" value="1"/>
</dbReference>
<dbReference type="CDD" id="cd00829">
    <property type="entry name" value="SCP-x_thiolase"/>
    <property type="match status" value="1"/>
</dbReference>
<evidence type="ECO:0000313" key="16">
    <source>
        <dbReference type="Proteomes" id="UP000033106"/>
    </source>
</evidence>
<dbReference type="InterPro" id="IPR055140">
    <property type="entry name" value="Thiolase_C_2"/>
</dbReference>
<dbReference type="KEGG" id="ssof:SULC_0892"/>
<protein>
    <submittedName>
        <fullName evidence="3">Thiolase family protein</fullName>
    </submittedName>
</protein>
<evidence type="ECO:0000313" key="19">
    <source>
        <dbReference type="Proteomes" id="UP000273194"/>
    </source>
</evidence>
<dbReference type="Proteomes" id="UP000033085">
    <property type="component" value="Chromosome"/>
</dbReference>
<name>A0A0E3GT58_SACSO</name>
<dbReference type="Proteomes" id="UP000267993">
    <property type="component" value="Chromosome"/>
</dbReference>
<evidence type="ECO:0000313" key="4">
    <source>
        <dbReference type="EMBL" id="AKA75945.1"/>
    </source>
</evidence>
<dbReference type="Proteomes" id="UP000273194">
    <property type="component" value="Chromosome"/>
</dbReference>
<evidence type="ECO:0000313" key="3">
    <source>
        <dbReference type="EMBL" id="AKA73246.1"/>
    </source>
</evidence>
<dbReference type="PANTHER" id="PTHR42870">
    <property type="entry name" value="ACETYL-COA C-ACETYLTRANSFERASE"/>
    <property type="match status" value="1"/>
</dbReference>
<reference evidence="14 15" key="1">
    <citation type="journal article" date="2015" name="Genome Announc.">
        <title>Complete Genome Sequence of Sulfolobus solfataricus Strain 98/2 and Evolved Derivatives.</title>
        <authorList>
            <person name="McCarthy S."/>
            <person name="Gradnigo J."/>
            <person name="Johnson T."/>
            <person name="Payne S."/>
            <person name="Lipzen A."/>
            <person name="Martin J."/>
            <person name="Schackwitz W."/>
            <person name="Moriyama E."/>
            <person name="Blum P."/>
        </authorList>
    </citation>
    <scope>NUCLEOTIDE SEQUENCE [LARGE SCALE GENOMIC DNA]</scope>
    <source>
        <strain evidence="14">98/2 SULC</strain>
        <strain evidence="3">SARC-B</strain>
        <strain evidence="4">SARC-C</strain>
        <strain evidence="5 16">SULA</strain>
        <strain evidence="15">SULB</strain>
    </source>
</reference>
<evidence type="ECO:0000313" key="15">
    <source>
        <dbReference type="Proteomes" id="UP000033085"/>
    </source>
</evidence>
<dbReference type="Proteomes" id="UP000282269">
    <property type="component" value="Chromosome"/>
</dbReference>
<gene>
    <name evidence="13" type="ORF">HFC64_10825</name>
    <name evidence="5" type="ORF">SULA_0891</name>
    <name evidence="3" type="ORF">SULB_0893</name>
    <name evidence="4" type="ORF">SULC_0892</name>
    <name evidence="6" type="ORF">SULG_04350</name>
    <name evidence="7" type="ORF">SULH_04350</name>
    <name evidence="8" type="ORF">SULI_04350</name>
    <name evidence="9" type="ORF">SULM_04350</name>
    <name evidence="10" type="ORF">SULN_04350</name>
    <name evidence="11" type="ORF">SULO_04360</name>
    <name evidence="12" type="ORF">SULZ_04595</name>
</gene>
<evidence type="ECO:0000313" key="5">
    <source>
        <dbReference type="EMBL" id="AKA78638.1"/>
    </source>
</evidence>
<dbReference type="SUPFAM" id="SSF53901">
    <property type="entry name" value="Thiolase-like"/>
    <property type="match status" value="2"/>
</dbReference>
<evidence type="ECO:0000313" key="10">
    <source>
        <dbReference type="EMBL" id="AZF78185.1"/>
    </source>
</evidence>
<evidence type="ECO:0000313" key="23">
    <source>
        <dbReference type="Proteomes" id="UP000282269"/>
    </source>
</evidence>
<dbReference type="GO" id="GO:0008299">
    <property type="term" value="P:isoprenoid biosynthetic process"/>
    <property type="evidence" value="ECO:0007669"/>
    <property type="project" value="UniProtKB-KW"/>
</dbReference>
<dbReference type="Proteomes" id="UP000033057">
    <property type="component" value="Chromosome"/>
</dbReference>
<dbReference type="GO" id="GO:0016747">
    <property type="term" value="F:acyltransferase activity, transferring groups other than amino-acyl groups"/>
    <property type="evidence" value="ECO:0007669"/>
    <property type="project" value="InterPro"/>
</dbReference>
<reference evidence="3" key="3">
    <citation type="submission" date="2018-10" db="EMBL/GenBank/DDBJ databases">
        <authorList>
            <person name="McCarthy S."/>
            <person name="Gradnigo J."/>
            <person name="Johnson T."/>
            <person name="Payne S."/>
            <person name="Lipzen A."/>
            <person name="Schackwitz W."/>
            <person name="Martin J."/>
            <person name="Moriyama E."/>
            <person name="Blum P."/>
        </authorList>
    </citation>
    <scope>NUCLEOTIDE SEQUENCE</scope>
    <source>
        <strain evidence="3">SARC-B</strain>
        <strain evidence="4">SARC-C</strain>
        <strain evidence="5">SULA</strain>
    </source>
</reference>
<evidence type="ECO:0000256" key="1">
    <source>
        <dbReference type="ARBA" id="ARBA00023229"/>
    </source>
</evidence>
<dbReference type="KEGG" id="ssol:SULB_0893"/>
<evidence type="ECO:0000313" key="21">
    <source>
        <dbReference type="Proteomes" id="UP000275843"/>
    </source>
</evidence>
<reference evidence="17 18" key="2">
    <citation type="journal article" date="2018" name="Proc. Natl. Acad. Sci. U.S.A.">
        <title>Nonmutational mechanism of inheritance in the Archaeon Sulfolobus solfataricus.</title>
        <authorList>
            <person name="Payne S."/>
            <person name="McCarthy S."/>
            <person name="Johnson T."/>
            <person name="North E."/>
            <person name="Blum P."/>
        </authorList>
    </citation>
    <scope>NUCLEOTIDE SEQUENCE [LARGE SCALE GENOMIC DNA]</scope>
    <source>
        <strain evidence="7 17">SARC-H</strain>
        <strain evidence="8 21">SARC-I</strain>
        <strain evidence="10 22">SARC-N</strain>
        <strain evidence="11 23">SARC-O</strain>
        <strain evidence="12 18">SUL120</strain>
        <strain evidence="6 19">SULG</strain>
        <strain evidence="9 20">SULM</strain>
    </source>
</reference>
<evidence type="ECO:0000313" key="8">
    <source>
        <dbReference type="EMBL" id="AZF72953.1"/>
    </source>
</evidence>
<dbReference type="KEGG" id="ssoa:SULA_0891"/>
<dbReference type="RefSeq" id="WP_009990937.1">
    <property type="nucleotide sequence ID" value="NZ_CP011055.2"/>
</dbReference>
<dbReference type="EMBL" id="CP011055">
    <property type="protein sequence ID" value="AKA73246.1"/>
    <property type="molecule type" value="Genomic_DNA"/>
</dbReference>
<dbReference type="EMBL" id="CP033236">
    <property type="protein sequence ID" value="AZF70333.1"/>
    <property type="molecule type" value="Genomic_DNA"/>
</dbReference>
<dbReference type="Gene3D" id="3.40.47.10">
    <property type="match status" value="1"/>
</dbReference>
<evidence type="ECO:0000313" key="17">
    <source>
        <dbReference type="Proteomes" id="UP000267993"/>
    </source>
</evidence>
<dbReference type="EMBL" id="CP033235">
    <property type="protein sequence ID" value="AZF67713.1"/>
    <property type="molecule type" value="Genomic_DNA"/>
</dbReference>
<evidence type="ECO:0000313" key="13">
    <source>
        <dbReference type="EMBL" id="QPG50223.1"/>
    </source>
</evidence>
<dbReference type="PANTHER" id="PTHR42870:SF2">
    <property type="entry name" value="LIPID-TRANSFER PROTEIN, PUTATIVE-RELATED"/>
    <property type="match status" value="1"/>
</dbReference>
<evidence type="ECO:0000313" key="18">
    <source>
        <dbReference type="Proteomes" id="UP000269431"/>
    </source>
</evidence>
<accession>A0A0E3GT58</accession>
<organism evidence="3 15">
    <name type="scientific">Saccharolobus solfataricus</name>
    <name type="common">Sulfolobus solfataricus</name>
    <dbReference type="NCBI Taxonomy" id="2287"/>
    <lineage>
        <taxon>Archaea</taxon>
        <taxon>Thermoproteota</taxon>
        <taxon>Thermoprotei</taxon>
        <taxon>Sulfolobales</taxon>
        <taxon>Sulfolobaceae</taxon>
        <taxon>Saccharolobus</taxon>
    </lineage>
</organism>
<evidence type="ECO:0000313" key="14">
    <source>
        <dbReference type="Proteomes" id="UP000033057"/>
    </source>
</evidence>
<dbReference type="OMA" id="MQFEDLG"/>
<evidence type="ECO:0000313" key="20">
    <source>
        <dbReference type="Proteomes" id="UP000273443"/>
    </source>
</evidence>
<reference evidence="13 24" key="4">
    <citation type="journal article" date="2020" name="Nat. Commun.">
        <title>The structures of two archaeal type IV pili illuminate evolutionary relationships.</title>
        <authorList>
            <person name="Wang F."/>
            <person name="Baquero D.P."/>
            <person name="Su Z."/>
            <person name="Beltran L.C."/>
            <person name="Prangishvili D."/>
            <person name="Krupovic M."/>
            <person name="Egelman E.H."/>
        </authorList>
    </citation>
    <scope>NUCLEOTIDE SEQUENCE [LARGE SCALE GENOMIC DNA]</scope>
    <source>
        <strain evidence="13 24">POZ149</strain>
    </source>
</reference>
<dbReference type="EMBL" id="CP033239">
    <property type="protein sequence ID" value="AZF78185.1"/>
    <property type="molecule type" value="Genomic_DNA"/>
</dbReference>
<dbReference type="InterPro" id="IPR002155">
    <property type="entry name" value="Thiolase"/>
</dbReference>
<dbReference type="Proteomes" id="UP000594632">
    <property type="component" value="Chromosome"/>
</dbReference>
<evidence type="ECO:0000259" key="2">
    <source>
        <dbReference type="Pfam" id="PF22691"/>
    </source>
</evidence>
<dbReference type="EMBL" id="CP033238">
    <property type="protein sequence ID" value="AZF75577.1"/>
    <property type="molecule type" value="Genomic_DNA"/>
</dbReference>
<dbReference type="EMBL" id="CP050869">
    <property type="protein sequence ID" value="QPG50223.1"/>
    <property type="molecule type" value="Genomic_DNA"/>
</dbReference>
<sequence>MITGFASSLYKKYEGSTFELLADTVFSALEMAGLDKNYVDGIYLTYLPGTFDGYANSHFFTNQVAQYLGIRPKFTQIFDYGGASALSMIHRAYKAIKAGEGETILCIVGGKATELRNKGVTVDAIDKAYPNVSLTPFDRLFRGLNDLNPVSDYALVANRHKYLFKSTDEQRALIAVRQRFNAMQNSKAMFKDPLTIEQVLKSPLVSYPLHLLEIVYPIDGFHVFVVSKRSSKSALTNIDILGYGEAHWPFMPTELDEIVYTPAVESSKGLLNGRIDAFELYDSFTITVMLQVEDIGLAEKGKGGSFFENHDTTFKGDVPINTGGGSLNTGQPAYMSGGVILEEALLQLNDMADGHQVKGTDVVFLNGIGGWNRSHSVSLVLGEKK</sequence>
<dbReference type="Proteomes" id="UP000275843">
    <property type="component" value="Chromosome"/>
</dbReference>
<dbReference type="Proteomes" id="UP000269431">
    <property type="component" value="Chromosome"/>
</dbReference>
<keyword evidence="1" id="KW-0414">Isoprene biosynthesis</keyword>
<dbReference type="GeneID" id="15298635"/>
<dbReference type="PIRSF" id="PIRSF000429">
    <property type="entry name" value="Ac-CoA_Ac_transf"/>
    <property type="match status" value="1"/>
</dbReference>
<dbReference type="PATRIC" id="fig|2287.6.peg.943"/>
<evidence type="ECO:0000313" key="12">
    <source>
        <dbReference type="EMBL" id="AZF83430.1"/>
    </source>
</evidence>
<dbReference type="InterPro" id="IPR016039">
    <property type="entry name" value="Thiolase-like"/>
</dbReference>
<dbReference type="Proteomes" id="UP000278715">
    <property type="component" value="Chromosome"/>
</dbReference>